<name>A0A9X2S7R1_9BACL</name>
<dbReference type="RefSeq" id="WP_257443628.1">
    <property type="nucleotide sequence ID" value="NZ_JANIPJ010000003.1"/>
</dbReference>
<dbReference type="Proteomes" id="UP001141950">
    <property type="component" value="Unassembled WGS sequence"/>
</dbReference>
<organism evidence="1 2">
    <name type="scientific">Paenibacillus soyae</name>
    <dbReference type="NCBI Taxonomy" id="2969249"/>
    <lineage>
        <taxon>Bacteria</taxon>
        <taxon>Bacillati</taxon>
        <taxon>Bacillota</taxon>
        <taxon>Bacilli</taxon>
        <taxon>Bacillales</taxon>
        <taxon>Paenibacillaceae</taxon>
        <taxon>Paenibacillus</taxon>
    </lineage>
</organism>
<dbReference type="EMBL" id="JANIPJ010000003">
    <property type="protein sequence ID" value="MCR2803390.1"/>
    <property type="molecule type" value="Genomic_DNA"/>
</dbReference>
<dbReference type="Gene3D" id="3.40.50.1820">
    <property type="entry name" value="alpha/beta hydrolase"/>
    <property type="match status" value="1"/>
</dbReference>
<protein>
    <submittedName>
        <fullName evidence="1">DUF2974 domain-containing protein</fullName>
    </submittedName>
</protein>
<evidence type="ECO:0000313" key="2">
    <source>
        <dbReference type="Proteomes" id="UP001141950"/>
    </source>
</evidence>
<sequence length="631" mass="71495">MKSIDEVQLQKLSQLVYLDVIRTDGINSKLAKDYLKNGNSITIGDLVDYYNSDTTGIQQLEERFTKELNGKPEIDYWKNLINEVSQDSEMRQWKISDVKPNSESGFAAMTIEPVDSTASGTQSGTTKIVVFRGSEPMEDLKYWNDWSNNLRTMYMMESPQQKEAREYMEELVRKYPELESLYTTGHSLGGNLALYSGFTLPDHVLPKLVTTTTFNAPGFNSALLEKHRQSIDWLNQHGKLTEYRNNGDIVPALFHNPSSGIYLATDFAQTDYMGSHSLFATSMSGTGFVLNHAQRFDLIPYSVKLLTTEIESLPYEVKETLVEEIDLLMTDGFEWERTMSAAFKTLPAVFMAIKDELKTAIGYFLIDQIRYKVVPAIKNVLHAAKEGLVSGLKAVGVLSLNLMEDWIKTQIDQSVLLRKWKNELQSAISSFFDAMENNFRNLVDRAVKWAEDEAAYWVEQSKRAVVGIATFISDTKEAIQDKAKELATSIKNFRDQKVDEVKAAAYKAVTLYNIGAGQVKKGAKILVRMREMESLEKALKKKERALNEILASALKKAANAAEQADRSYREGNVQAKVRSVRYLCDRISGERQVLMEQIRKQADGVREANAAYNTLESTIKQSLMRAVRFRF</sequence>
<reference evidence="1" key="1">
    <citation type="submission" date="2022-08" db="EMBL/GenBank/DDBJ databases">
        <title>The genomic sequence of strain Paenibacillus sp. SCIV0701.</title>
        <authorList>
            <person name="Zhao H."/>
        </authorList>
    </citation>
    <scope>NUCLEOTIDE SEQUENCE</scope>
    <source>
        <strain evidence="1">SCIV0701</strain>
    </source>
</reference>
<proteinExistence type="predicted"/>
<dbReference type="SUPFAM" id="SSF53474">
    <property type="entry name" value="alpha/beta-Hydrolases"/>
    <property type="match status" value="1"/>
</dbReference>
<dbReference type="InterPro" id="IPR024499">
    <property type="entry name" value="Mbeg1-like"/>
</dbReference>
<evidence type="ECO:0000313" key="1">
    <source>
        <dbReference type="EMBL" id="MCR2803390.1"/>
    </source>
</evidence>
<dbReference type="Pfam" id="PF11187">
    <property type="entry name" value="Mbeg1-like"/>
    <property type="match status" value="1"/>
</dbReference>
<keyword evidence="2" id="KW-1185">Reference proteome</keyword>
<comment type="caution">
    <text evidence="1">The sequence shown here is derived from an EMBL/GenBank/DDBJ whole genome shotgun (WGS) entry which is preliminary data.</text>
</comment>
<dbReference type="InterPro" id="IPR029058">
    <property type="entry name" value="AB_hydrolase_fold"/>
</dbReference>
<accession>A0A9X2S7R1</accession>
<gene>
    <name evidence="1" type="ORF">NQZ67_05780</name>
</gene>
<dbReference type="AlphaFoldDB" id="A0A9X2S7R1"/>